<proteinExistence type="inferred from homology"/>
<sequence length="399" mass="46041">MIEFSTKKGVDPNQDMNAFHDFIKKSLHIDVTRTQLVDKIRRLKKKYENNIERGIKKGEVRTLSKPHEQKAYDLSKKVWGGEGGVLETASKSNGKARKTQNQRGSSKQLAASKVESVNGPKDVEKMDVDNDKELSLKTPVDVEKFLFDNSLGVTGFEDYVVKNGLAMIKGSKKMKLEQRWKKLHIAQLELYVERIDLVKEQALLVLESLKSSDKGSWSLSLEIAKVIEMGVTLGFDFHGNEDSVSEEVAKRILEDEERLREIRLGIRLSYWRKRLIQVEKNAEVAGWLPSLKEERLSCLNKLWKAIKGEEQSHFGRKFEGDRRRIEASGRRFSERRRIGNVEEARVSNDLIWGFIEEEEEVRDFGFGLSRKKKIWEFLSDDRLLFVMEEVLGVVLVEKI</sequence>
<dbReference type="InterPro" id="IPR053932">
    <property type="entry name" value="GeBP-like_DBD"/>
</dbReference>
<comment type="caution">
    <text evidence="4">The sequence shown here is derived from an EMBL/GenBank/DDBJ whole genome shotgun (WGS) entry which is preliminary data.</text>
</comment>
<evidence type="ECO:0000313" key="5">
    <source>
        <dbReference type="Proteomes" id="UP000323000"/>
    </source>
</evidence>
<dbReference type="InterPro" id="IPR007592">
    <property type="entry name" value="GEBP"/>
</dbReference>
<dbReference type="GO" id="GO:0005634">
    <property type="term" value="C:nucleus"/>
    <property type="evidence" value="ECO:0007669"/>
    <property type="project" value="TreeGrafter"/>
</dbReference>
<name>A0A5C7I592_9ROSI</name>
<keyword evidence="5" id="KW-1185">Reference proteome</keyword>
<evidence type="ECO:0000313" key="4">
    <source>
        <dbReference type="EMBL" id="TXG64039.1"/>
    </source>
</evidence>
<dbReference type="Pfam" id="PF04504">
    <property type="entry name" value="GeBP-like_DBD"/>
    <property type="match status" value="1"/>
</dbReference>
<evidence type="ECO:0000256" key="2">
    <source>
        <dbReference type="SAM" id="MobiDB-lite"/>
    </source>
</evidence>
<evidence type="ECO:0000256" key="1">
    <source>
        <dbReference type="ARBA" id="ARBA00010820"/>
    </source>
</evidence>
<accession>A0A5C7I592</accession>
<evidence type="ECO:0000259" key="3">
    <source>
        <dbReference type="Pfam" id="PF04504"/>
    </source>
</evidence>
<feature type="domain" description="Glabrous enhancer-binding protein-like DBD" evidence="3">
    <location>
        <begin position="1"/>
        <end position="80"/>
    </location>
</feature>
<dbReference type="OrthoDB" id="1688772at2759"/>
<protein>
    <recommendedName>
        <fullName evidence="3">Glabrous enhancer-binding protein-like DBD domain-containing protein</fullName>
    </recommendedName>
</protein>
<dbReference type="Proteomes" id="UP000323000">
    <property type="component" value="Chromosome 4"/>
</dbReference>
<dbReference type="PANTHER" id="PTHR31662:SF33">
    <property type="entry name" value="DNA-BINDING STOREKEEPER PROTEIN TRANSCRIPTIONAL REGULATOR-LIKE PROTEIN"/>
    <property type="match status" value="1"/>
</dbReference>
<dbReference type="AlphaFoldDB" id="A0A5C7I592"/>
<dbReference type="GO" id="GO:0006355">
    <property type="term" value="P:regulation of DNA-templated transcription"/>
    <property type="evidence" value="ECO:0007669"/>
    <property type="project" value="InterPro"/>
</dbReference>
<feature type="region of interest" description="Disordered" evidence="2">
    <location>
        <begin position="85"/>
        <end position="127"/>
    </location>
</feature>
<gene>
    <name evidence="4" type="ORF">EZV62_011033</name>
</gene>
<reference evidence="5" key="1">
    <citation type="journal article" date="2019" name="Gigascience">
        <title>De novo genome assembly of the endangered Acer yangbiense, a plant species with extremely small populations endemic to Yunnan Province, China.</title>
        <authorList>
            <person name="Yang J."/>
            <person name="Wariss H.M."/>
            <person name="Tao L."/>
            <person name="Zhang R."/>
            <person name="Yun Q."/>
            <person name="Hollingsworth P."/>
            <person name="Dao Z."/>
            <person name="Luo G."/>
            <person name="Guo H."/>
            <person name="Ma Y."/>
            <person name="Sun W."/>
        </authorList>
    </citation>
    <scope>NUCLEOTIDE SEQUENCE [LARGE SCALE GENOMIC DNA]</scope>
    <source>
        <strain evidence="5">cv. Malutang</strain>
    </source>
</reference>
<dbReference type="PANTHER" id="PTHR31662">
    <property type="entry name" value="BNAANNG10740D PROTEIN-RELATED"/>
    <property type="match status" value="1"/>
</dbReference>
<dbReference type="EMBL" id="VAHF01000004">
    <property type="protein sequence ID" value="TXG64039.1"/>
    <property type="molecule type" value="Genomic_DNA"/>
</dbReference>
<comment type="similarity">
    <text evidence="1">Belongs to the GeBP family.</text>
</comment>
<organism evidence="4 5">
    <name type="scientific">Acer yangbiense</name>
    <dbReference type="NCBI Taxonomy" id="1000413"/>
    <lineage>
        <taxon>Eukaryota</taxon>
        <taxon>Viridiplantae</taxon>
        <taxon>Streptophyta</taxon>
        <taxon>Embryophyta</taxon>
        <taxon>Tracheophyta</taxon>
        <taxon>Spermatophyta</taxon>
        <taxon>Magnoliopsida</taxon>
        <taxon>eudicotyledons</taxon>
        <taxon>Gunneridae</taxon>
        <taxon>Pentapetalae</taxon>
        <taxon>rosids</taxon>
        <taxon>malvids</taxon>
        <taxon>Sapindales</taxon>
        <taxon>Sapindaceae</taxon>
        <taxon>Hippocastanoideae</taxon>
        <taxon>Acereae</taxon>
        <taxon>Acer</taxon>
    </lineage>
</organism>